<dbReference type="PROSITE" id="PS01124">
    <property type="entry name" value="HTH_ARAC_FAMILY_2"/>
    <property type="match status" value="1"/>
</dbReference>
<evidence type="ECO:0000259" key="4">
    <source>
        <dbReference type="PROSITE" id="PS01124"/>
    </source>
</evidence>
<evidence type="ECO:0000313" key="6">
    <source>
        <dbReference type="EMBL" id="CAA0118640.1"/>
    </source>
</evidence>
<dbReference type="InterPro" id="IPR009057">
    <property type="entry name" value="Homeodomain-like_sf"/>
</dbReference>
<protein>
    <submittedName>
        <fullName evidence="6">Putative HTH-type transcriptional regulator</fullName>
    </submittedName>
</protein>
<organism evidence="6 8">
    <name type="scientific">Zhongshania aliphaticivorans</name>
    <dbReference type="NCBI Taxonomy" id="1470434"/>
    <lineage>
        <taxon>Bacteria</taxon>
        <taxon>Pseudomonadati</taxon>
        <taxon>Pseudomonadota</taxon>
        <taxon>Gammaproteobacteria</taxon>
        <taxon>Cellvibrionales</taxon>
        <taxon>Spongiibacteraceae</taxon>
        <taxon>Zhongshania</taxon>
    </lineage>
</organism>
<gene>
    <name evidence="5" type="ORF">IHBHHGIJ_03301</name>
    <name evidence="6" type="ORF">KFEGEMFD_03514</name>
</gene>
<keyword evidence="7" id="KW-1185">Reference proteome</keyword>
<name>A0A5S9QLH2_9GAMM</name>
<accession>A0A5S9QLH2</accession>
<dbReference type="Pfam" id="PF12625">
    <property type="entry name" value="Arabinose_bd"/>
    <property type="match status" value="1"/>
</dbReference>
<dbReference type="Proteomes" id="UP000435877">
    <property type="component" value="Unassembled WGS sequence"/>
</dbReference>
<keyword evidence="1" id="KW-0805">Transcription regulation</keyword>
<dbReference type="PANTHER" id="PTHR47894:SF1">
    <property type="entry name" value="HTH-TYPE TRANSCRIPTIONAL REGULATOR VQSM"/>
    <property type="match status" value="1"/>
</dbReference>
<dbReference type="GO" id="GO:0005829">
    <property type="term" value="C:cytosol"/>
    <property type="evidence" value="ECO:0007669"/>
    <property type="project" value="TreeGrafter"/>
</dbReference>
<evidence type="ECO:0000313" key="7">
    <source>
        <dbReference type="Proteomes" id="UP000435877"/>
    </source>
</evidence>
<dbReference type="GO" id="GO:0003700">
    <property type="term" value="F:DNA-binding transcription factor activity"/>
    <property type="evidence" value="ECO:0007669"/>
    <property type="project" value="InterPro"/>
</dbReference>
<reference evidence="7 8" key="1">
    <citation type="submission" date="2019-11" db="EMBL/GenBank/DDBJ databases">
        <authorList>
            <person name="Holert J."/>
        </authorList>
    </citation>
    <scope>NUCLEOTIDE SEQUENCE [LARGE SCALE GENOMIC DNA]</scope>
    <source>
        <strain evidence="6">BC3_2A</strain>
        <strain evidence="5">SB11_1A</strain>
    </source>
</reference>
<dbReference type="SMART" id="SM00342">
    <property type="entry name" value="HTH_ARAC"/>
    <property type="match status" value="1"/>
</dbReference>
<dbReference type="Gene3D" id="1.10.10.60">
    <property type="entry name" value="Homeodomain-like"/>
    <property type="match status" value="1"/>
</dbReference>
<dbReference type="AlphaFoldDB" id="A0A5S9QLH2"/>
<evidence type="ECO:0000313" key="8">
    <source>
        <dbReference type="Proteomes" id="UP000439591"/>
    </source>
</evidence>
<dbReference type="RefSeq" id="WP_159270068.1">
    <property type="nucleotide sequence ID" value="NZ_CACSIK010000003.1"/>
</dbReference>
<dbReference type="OrthoDB" id="5730401at2"/>
<evidence type="ECO:0000313" key="5">
    <source>
        <dbReference type="EMBL" id="CAA0111457.1"/>
    </source>
</evidence>
<dbReference type="EMBL" id="CACSIM010000006">
    <property type="protein sequence ID" value="CAA0118640.1"/>
    <property type="molecule type" value="Genomic_DNA"/>
</dbReference>
<dbReference type="SUPFAM" id="SSF46689">
    <property type="entry name" value="Homeodomain-like"/>
    <property type="match status" value="1"/>
</dbReference>
<dbReference type="Pfam" id="PF12833">
    <property type="entry name" value="HTH_18"/>
    <property type="match status" value="1"/>
</dbReference>
<dbReference type="InterPro" id="IPR018060">
    <property type="entry name" value="HTH_AraC"/>
</dbReference>
<dbReference type="Proteomes" id="UP000439591">
    <property type="component" value="Unassembled WGS sequence"/>
</dbReference>
<dbReference type="GO" id="GO:0000976">
    <property type="term" value="F:transcription cis-regulatory region binding"/>
    <property type="evidence" value="ECO:0007669"/>
    <property type="project" value="TreeGrafter"/>
</dbReference>
<evidence type="ECO:0000256" key="2">
    <source>
        <dbReference type="ARBA" id="ARBA00023125"/>
    </source>
</evidence>
<dbReference type="PANTHER" id="PTHR47894">
    <property type="entry name" value="HTH-TYPE TRANSCRIPTIONAL REGULATOR GADX"/>
    <property type="match status" value="1"/>
</dbReference>
<feature type="domain" description="HTH araC/xylS-type" evidence="4">
    <location>
        <begin position="234"/>
        <end position="331"/>
    </location>
</feature>
<dbReference type="InterPro" id="IPR032687">
    <property type="entry name" value="AraC-type_N"/>
</dbReference>
<proteinExistence type="predicted"/>
<evidence type="ECO:0000256" key="3">
    <source>
        <dbReference type="ARBA" id="ARBA00023163"/>
    </source>
</evidence>
<keyword evidence="2" id="KW-0238">DNA-binding</keyword>
<dbReference type="EMBL" id="CACSIK010000003">
    <property type="protein sequence ID" value="CAA0111457.1"/>
    <property type="molecule type" value="Genomic_DNA"/>
</dbReference>
<evidence type="ECO:0000256" key="1">
    <source>
        <dbReference type="ARBA" id="ARBA00023015"/>
    </source>
</evidence>
<keyword evidence="3" id="KW-0804">Transcription</keyword>
<sequence>MQIVSNVIARLIVRELNLTAESWPQLTKNTRQTSNSIHQQNYMPLSQFNTLLNNALDISGDLALGLKFGRHADALAVGEAGAISLSAPNLHQCLRSLMAFSRLTSDYMLYETVVGDALKIRCREQIYLEPAIRRIQHEVFVLIIQNTVELIIGRPFVEGSYLFAYDKPDYFDQYAEHFNSPCFFNQALSGVNVPHHLGDSPSPFYDLNQWETGRNQFIKLTQEFNAADQKLYSHHVLTILRSHTLPMPTFSSVAQTLTLSERTLSRRLAEEDTTFRKLLNTVTNEWANHYLSETKYSIDAIAAQLGYQDAANFRRAYRQLNNCTPNAYRTQYTDSDNSL</sequence>